<dbReference type="EMBL" id="JBAMMX010000020">
    <property type="protein sequence ID" value="KAK6921274.1"/>
    <property type="molecule type" value="Genomic_DNA"/>
</dbReference>
<dbReference type="InterPro" id="IPR011989">
    <property type="entry name" value="ARM-like"/>
</dbReference>
<organism evidence="2 3">
    <name type="scientific">Dillenia turbinata</name>
    <dbReference type="NCBI Taxonomy" id="194707"/>
    <lineage>
        <taxon>Eukaryota</taxon>
        <taxon>Viridiplantae</taxon>
        <taxon>Streptophyta</taxon>
        <taxon>Embryophyta</taxon>
        <taxon>Tracheophyta</taxon>
        <taxon>Spermatophyta</taxon>
        <taxon>Magnoliopsida</taxon>
        <taxon>eudicotyledons</taxon>
        <taxon>Gunneridae</taxon>
        <taxon>Pentapetalae</taxon>
        <taxon>Dilleniales</taxon>
        <taxon>Dilleniaceae</taxon>
        <taxon>Dillenia</taxon>
    </lineage>
</organism>
<dbReference type="PANTHER" id="PTHR21818">
    <property type="entry name" value="BC025462 PROTEIN"/>
    <property type="match status" value="1"/>
</dbReference>
<dbReference type="Pfam" id="PF14676">
    <property type="entry name" value="FANCI_S2"/>
    <property type="match status" value="1"/>
</dbReference>
<dbReference type="AlphaFoldDB" id="A0AAN8UXY8"/>
<dbReference type="InterPro" id="IPR029315">
    <property type="entry name" value="FANCI_S2"/>
</dbReference>
<dbReference type="Gene3D" id="1.25.10.10">
    <property type="entry name" value="Leucine-rich Repeat Variant"/>
    <property type="match status" value="1"/>
</dbReference>
<evidence type="ECO:0000313" key="2">
    <source>
        <dbReference type="EMBL" id="KAK6921274.1"/>
    </source>
</evidence>
<comment type="caution">
    <text evidence="2">The sequence shown here is derived from an EMBL/GenBank/DDBJ whole genome shotgun (WGS) entry which is preliminary data.</text>
</comment>
<dbReference type="Pfam" id="PF18784">
    <property type="entry name" value="CRM1_repeat_2"/>
    <property type="match status" value="1"/>
</dbReference>
<keyword evidence="3" id="KW-1185">Reference proteome</keyword>
<dbReference type="GO" id="GO:0070182">
    <property type="term" value="F:DNA polymerase binding"/>
    <property type="evidence" value="ECO:0007669"/>
    <property type="project" value="TreeGrafter"/>
</dbReference>
<accession>A0AAN8UXY8</accession>
<dbReference type="InterPro" id="IPR041235">
    <property type="entry name" value="Exp1_repeat_2"/>
</dbReference>
<evidence type="ECO:0000259" key="1">
    <source>
        <dbReference type="Pfam" id="PF14676"/>
    </source>
</evidence>
<protein>
    <submittedName>
        <fullName evidence="2">Exportin-1, repeat 2</fullName>
    </submittedName>
</protein>
<reference evidence="2 3" key="1">
    <citation type="submission" date="2023-12" db="EMBL/GenBank/DDBJ databases">
        <title>A high-quality genome assembly for Dillenia turbinata (Dilleniales).</title>
        <authorList>
            <person name="Chanderbali A."/>
        </authorList>
    </citation>
    <scope>NUCLEOTIDE SEQUENCE [LARGE SCALE GENOMIC DNA]</scope>
    <source>
        <strain evidence="2">LSX21</strain>
        <tissue evidence="2">Leaf</tissue>
    </source>
</reference>
<dbReference type="InterPro" id="IPR026171">
    <property type="entry name" value="FANCI"/>
</dbReference>
<dbReference type="Proteomes" id="UP001370490">
    <property type="component" value="Unassembled WGS sequence"/>
</dbReference>
<sequence length="282" mass="32037">MENWPALEIHALAKASPTSLSFLLNDLVVKDTPCIGSSRLIGHLIQSYPFPMLEHVSWLKELLDCFIFMHYKAAASLVTVILPLIKFSRDLLNYTILVVRKAMFGQEDAVHLAAINAIISHILINTQLKSNGPNPFQDTSSQASCSQQADKPYNKGVGLSQEGKVKEVLYNGLVKLVLVDPSVVRPIFDFLCPHFLCIYKELRLLMICRMAKLEEVLIIEDENGNIDRKTMKDNDVLVQYKVFEHYLRYVNVVALDFEVLYNISSWISFNYAWQVHCRAMGG</sequence>
<dbReference type="GO" id="GO:0006281">
    <property type="term" value="P:DNA repair"/>
    <property type="evidence" value="ECO:0007669"/>
    <property type="project" value="InterPro"/>
</dbReference>
<feature type="domain" description="FANCI solenoid 2" evidence="1">
    <location>
        <begin position="27"/>
        <end position="119"/>
    </location>
</feature>
<name>A0AAN8UXY8_9MAGN</name>
<gene>
    <name evidence="2" type="ORF">RJ641_014952</name>
</gene>
<proteinExistence type="predicted"/>
<dbReference type="PANTHER" id="PTHR21818:SF0">
    <property type="entry name" value="FANCONI ANEMIA GROUP I PROTEIN"/>
    <property type="match status" value="1"/>
</dbReference>
<evidence type="ECO:0000313" key="3">
    <source>
        <dbReference type="Proteomes" id="UP001370490"/>
    </source>
</evidence>